<sequence length="184" mass="20986">MNIQKKFDINEEIKAKEVRVVNDEGGQLGIINLADAIKLAKEKSLDLVEVSKNSTPPVCRIMDYGKFKYEQNKKDQIAKKKQVIIHTKEIKFRPNTDDHDYNFKLKNIISFLKEGNKVKLTISFKGREIIHTDLGVKVLLRVIEDIKDIGVPESPIKPDAKKTFSTIVIPVKNPLPRPQAKVIE</sequence>
<evidence type="ECO:0000259" key="7">
    <source>
        <dbReference type="Pfam" id="PF00707"/>
    </source>
</evidence>
<dbReference type="InterPro" id="IPR036788">
    <property type="entry name" value="T_IF-3_C_sf"/>
</dbReference>
<dbReference type="GO" id="GO:0032790">
    <property type="term" value="P:ribosome disassembly"/>
    <property type="evidence" value="ECO:0007669"/>
    <property type="project" value="TreeGrafter"/>
</dbReference>
<feature type="domain" description="Translation initiation factor 3 C-terminal" evidence="7">
    <location>
        <begin position="85"/>
        <end position="163"/>
    </location>
</feature>
<keyword evidence="2 4" id="KW-0396">Initiation factor</keyword>
<dbReference type="InterPro" id="IPR036787">
    <property type="entry name" value="T_IF-3_N_sf"/>
</dbReference>
<comment type="subunit">
    <text evidence="4 6">Monomer.</text>
</comment>
<dbReference type="Gene3D" id="3.10.20.80">
    <property type="entry name" value="Translation initiation factor 3 (IF-3), N-terminal domain"/>
    <property type="match status" value="1"/>
</dbReference>
<dbReference type="InterPro" id="IPR001288">
    <property type="entry name" value="Translation_initiation_fac_3"/>
</dbReference>
<dbReference type="SUPFAM" id="SSF55200">
    <property type="entry name" value="Translation initiation factor IF3, C-terminal domain"/>
    <property type="match status" value="1"/>
</dbReference>
<dbReference type="InterPro" id="IPR019813">
    <property type="entry name" value="Translation_initiation_fac3_CS"/>
</dbReference>
<accession>A0A519BLD2</accession>
<dbReference type="PROSITE" id="PS00938">
    <property type="entry name" value="IF3"/>
    <property type="match status" value="1"/>
</dbReference>
<feature type="domain" description="Translation initiation factor 3 N-terminal" evidence="8">
    <location>
        <begin position="9"/>
        <end position="76"/>
    </location>
</feature>
<evidence type="ECO:0000313" key="10">
    <source>
        <dbReference type="Proteomes" id="UP000319296"/>
    </source>
</evidence>
<gene>
    <name evidence="4" type="primary">infC</name>
    <name evidence="9" type="ORF">EVG15_07905</name>
</gene>
<dbReference type="HAMAP" id="MF_00080">
    <property type="entry name" value="IF_3"/>
    <property type="match status" value="1"/>
</dbReference>
<dbReference type="Pfam" id="PF00707">
    <property type="entry name" value="IF3_C"/>
    <property type="match status" value="1"/>
</dbReference>
<dbReference type="FunFam" id="3.30.110.10:FF:000001">
    <property type="entry name" value="Translation initiation factor IF-3"/>
    <property type="match status" value="1"/>
</dbReference>
<evidence type="ECO:0000256" key="3">
    <source>
        <dbReference type="ARBA" id="ARBA00022917"/>
    </source>
</evidence>
<dbReference type="InterPro" id="IPR019814">
    <property type="entry name" value="Translation_initiation_fac_3_N"/>
</dbReference>
<keyword evidence="3 4" id="KW-0648">Protein biosynthesis</keyword>
<evidence type="ECO:0000256" key="5">
    <source>
        <dbReference type="NCBIfam" id="TIGR00168"/>
    </source>
</evidence>
<proteinExistence type="inferred from homology"/>
<evidence type="ECO:0000313" key="9">
    <source>
        <dbReference type="EMBL" id="RZD18063.1"/>
    </source>
</evidence>
<dbReference type="GO" id="GO:0003743">
    <property type="term" value="F:translation initiation factor activity"/>
    <property type="evidence" value="ECO:0007669"/>
    <property type="project" value="UniProtKB-UniRule"/>
</dbReference>
<dbReference type="PANTHER" id="PTHR10938">
    <property type="entry name" value="TRANSLATION INITIATION FACTOR IF-3"/>
    <property type="match status" value="1"/>
</dbReference>
<dbReference type="EMBL" id="SGBB01000015">
    <property type="protein sequence ID" value="RZD18063.1"/>
    <property type="molecule type" value="Genomic_DNA"/>
</dbReference>
<comment type="caution">
    <text evidence="9">The sequence shown here is derived from an EMBL/GenBank/DDBJ whole genome shotgun (WGS) entry which is preliminary data.</text>
</comment>
<dbReference type="GO" id="GO:0043022">
    <property type="term" value="F:ribosome binding"/>
    <property type="evidence" value="ECO:0007669"/>
    <property type="project" value="UniProtKB-ARBA"/>
</dbReference>
<evidence type="ECO:0000259" key="8">
    <source>
        <dbReference type="Pfam" id="PF05198"/>
    </source>
</evidence>
<evidence type="ECO:0000256" key="2">
    <source>
        <dbReference type="ARBA" id="ARBA00022540"/>
    </source>
</evidence>
<dbReference type="InterPro" id="IPR019815">
    <property type="entry name" value="Translation_initiation_fac_3_C"/>
</dbReference>
<evidence type="ECO:0000256" key="6">
    <source>
        <dbReference type="RuleBase" id="RU000646"/>
    </source>
</evidence>
<dbReference type="Gene3D" id="3.30.110.10">
    <property type="entry name" value="Translation initiation factor 3 (IF-3), C-terminal domain"/>
    <property type="match status" value="1"/>
</dbReference>
<dbReference type="Proteomes" id="UP000319296">
    <property type="component" value="Unassembled WGS sequence"/>
</dbReference>
<keyword evidence="4" id="KW-0963">Cytoplasm</keyword>
<dbReference type="PANTHER" id="PTHR10938:SF0">
    <property type="entry name" value="TRANSLATION INITIATION FACTOR IF-3, MITOCHONDRIAL"/>
    <property type="match status" value="1"/>
</dbReference>
<dbReference type="AlphaFoldDB" id="A0A519BLD2"/>
<dbReference type="GO" id="GO:0016020">
    <property type="term" value="C:membrane"/>
    <property type="evidence" value="ECO:0007669"/>
    <property type="project" value="TreeGrafter"/>
</dbReference>
<protein>
    <recommendedName>
        <fullName evidence="4 5">Translation initiation factor IF-3</fullName>
    </recommendedName>
</protein>
<organism evidence="9 10">
    <name type="scientific">Candidatus Acididesulfobacter diazotrophicus</name>
    <dbReference type="NCBI Taxonomy" id="2597226"/>
    <lineage>
        <taxon>Bacteria</taxon>
        <taxon>Deltaproteobacteria</taxon>
        <taxon>Candidatus Acidulodesulfobacterales</taxon>
        <taxon>Candidatus Acididesulfobacter</taxon>
    </lineage>
</organism>
<dbReference type="SUPFAM" id="SSF54364">
    <property type="entry name" value="Translation initiation factor IF3, N-terminal domain"/>
    <property type="match status" value="1"/>
</dbReference>
<dbReference type="GO" id="GO:0005829">
    <property type="term" value="C:cytosol"/>
    <property type="evidence" value="ECO:0007669"/>
    <property type="project" value="TreeGrafter"/>
</dbReference>
<dbReference type="Pfam" id="PF05198">
    <property type="entry name" value="IF3_N"/>
    <property type="match status" value="1"/>
</dbReference>
<comment type="similarity">
    <text evidence="1 4 6">Belongs to the IF-3 family.</text>
</comment>
<reference evidence="9 10" key="1">
    <citation type="journal article" date="2019" name="ISME J.">
        <title>Insights into ecological role of a new deltaproteobacterial order Candidatus Acidulodesulfobacterales by metagenomics and metatranscriptomics.</title>
        <authorList>
            <person name="Tan S."/>
            <person name="Liu J."/>
            <person name="Fang Y."/>
            <person name="Hedlund B.P."/>
            <person name="Lian Z.H."/>
            <person name="Huang L.Y."/>
            <person name="Li J.T."/>
            <person name="Huang L.N."/>
            <person name="Li W.J."/>
            <person name="Jiang H.C."/>
            <person name="Dong H.L."/>
            <person name="Shu W.S."/>
        </authorList>
    </citation>
    <scope>NUCLEOTIDE SEQUENCE [LARGE SCALE GENOMIC DNA]</scope>
    <source>
        <strain evidence="9">AP1</strain>
    </source>
</reference>
<dbReference type="NCBIfam" id="TIGR00168">
    <property type="entry name" value="infC"/>
    <property type="match status" value="1"/>
</dbReference>
<evidence type="ECO:0000256" key="1">
    <source>
        <dbReference type="ARBA" id="ARBA00005439"/>
    </source>
</evidence>
<comment type="function">
    <text evidence="4 6">IF-3 binds to the 30S ribosomal subunit and shifts the equilibrium between 70S ribosomes and their 50S and 30S subunits in favor of the free subunits, thus enhancing the availability of 30S subunits on which protein synthesis initiation begins.</text>
</comment>
<evidence type="ECO:0000256" key="4">
    <source>
        <dbReference type="HAMAP-Rule" id="MF_00080"/>
    </source>
</evidence>
<dbReference type="FunFam" id="3.10.20.80:FF:000001">
    <property type="entry name" value="Translation initiation factor IF-3"/>
    <property type="match status" value="1"/>
</dbReference>
<comment type="subcellular location">
    <subcellularLocation>
        <location evidence="4 6">Cytoplasm</location>
    </subcellularLocation>
</comment>
<name>A0A519BLD2_9DELT</name>